<dbReference type="Pfam" id="PF00589">
    <property type="entry name" value="Phage_integrase"/>
    <property type="match status" value="1"/>
</dbReference>
<dbReference type="GO" id="GO:0015074">
    <property type="term" value="P:DNA integration"/>
    <property type="evidence" value="ECO:0007669"/>
    <property type="project" value="InterPro"/>
</dbReference>
<evidence type="ECO:0000313" key="8">
    <source>
        <dbReference type="Proteomes" id="UP000245711"/>
    </source>
</evidence>
<organism evidence="7 8">
    <name type="scientific">Rhodococcus oxybenzonivorans</name>
    <dbReference type="NCBI Taxonomy" id="1990687"/>
    <lineage>
        <taxon>Bacteria</taxon>
        <taxon>Bacillati</taxon>
        <taxon>Actinomycetota</taxon>
        <taxon>Actinomycetes</taxon>
        <taxon>Mycobacteriales</taxon>
        <taxon>Nocardiaceae</taxon>
        <taxon>Rhodococcus</taxon>
    </lineage>
</organism>
<dbReference type="InterPro" id="IPR050090">
    <property type="entry name" value="Tyrosine_recombinase_XerCD"/>
</dbReference>
<proteinExistence type="inferred from homology"/>
<dbReference type="AlphaFoldDB" id="A0A2S2BNZ7"/>
<dbReference type="KEGG" id="roz:CBI38_00540"/>
<dbReference type="PROSITE" id="PS51898">
    <property type="entry name" value="TYR_RECOMBINASE"/>
    <property type="match status" value="1"/>
</dbReference>
<evidence type="ECO:0000256" key="2">
    <source>
        <dbReference type="ARBA" id="ARBA00023125"/>
    </source>
</evidence>
<dbReference type="CDD" id="cd00397">
    <property type="entry name" value="DNA_BRE_C"/>
    <property type="match status" value="1"/>
</dbReference>
<dbReference type="Proteomes" id="UP000245711">
    <property type="component" value="Chromosome"/>
</dbReference>
<evidence type="ECO:0000313" key="7">
    <source>
        <dbReference type="EMBL" id="AWK70288.1"/>
    </source>
</evidence>
<keyword evidence="8" id="KW-1185">Reference proteome</keyword>
<reference evidence="7 8" key="1">
    <citation type="submission" date="2017-05" db="EMBL/GenBank/DDBJ databases">
        <title>Isolation of Rhodococcus sp. S2-17 biodegrading of BP-3.</title>
        <authorList>
            <person name="Lee Y."/>
            <person name="Kim K.H."/>
            <person name="Chun B.H."/>
            <person name="Jung H.S."/>
            <person name="Jeon C.O."/>
        </authorList>
    </citation>
    <scope>NUCLEOTIDE SEQUENCE [LARGE SCALE GENOMIC DNA]</scope>
    <source>
        <strain evidence="7 8">S2-17</strain>
    </source>
</reference>
<evidence type="ECO:0000259" key="5">
    <source>
        <dbReference type="PROSITE" id="PS51898"/>
    </source>
</evidence>
<dbReference type="PANTHER" id="PTHR30349">
    <property type="entry name" value="PHAGE INTEGRASE-RELATED"/>
    <property type="match status" value="1"/>
</dbReference>
<protein>
    <submittedName>
        <fullName evidence="7">Integrase</fullName>
    </submittedName>
</protein>
<dbReference type="InterPro" id="IPR011010">
    <property type="entry name" value="DNA_brk_join_enz"/>
</dbReference>
<sequence>MRPQEVSVLAHDRSVPPGSANLHLAHNVPLLHPEELVFQAMLSGWERQQLARNLSLGTIQSRIRVINRFRDFCDGAGPWVWTAVQADDWSAELRSITGSAHNTVLGYEGAIRQFMAYLLDPAYGWADECMNRFDTHPVQIFHEGNTARHVQDANSDPRKRAFTVDELQDLCDVADDQVALKVAAGRKGWTAAFRTATIAKLAYAWGLRRNEVRMLDLTDFGHNPNAKTFGQFGVCYVRYGKASHGSAPKRRSVLTVPEYEWVVDCLRQWIEDIRPMIAEPGNPALFPTERSDRISKVTISSNFSHLCDLADLSDPGLDFHSLRRSYVSHLVEHGYDARFVQEQAGHEHASTTSLYTHVSSDYRTRVVSNALNKMTSQVAKNLKAGGSS</sequence>
<dbReference type="SUPFAM" id="SSF56349">
    <property type="entry name" value="DNA breaking-rejoining enzymes"/>
    <property type="match status" value="1"/>
</dbReference>
<gene>
    <name evidence="7" type="ORF">CBI38_00540</name>
</gene>
<feature type="domain" description="Core-binding (CB)" evidence="6">
    <location>
        <begin position="36"/>
        <end position="119"/>
    </location>
</feature>
<keyword evidence="2 4" id="KW-0238">DNA-binding</keyword>
<feature type="domain" description="Tyr recombinase" evidence="5">
    <location>
        <begin position="157"/>
        <end position="368"/>
    </location>
</feature>
<dbReference type="InterPro" id="IPR002104">
    <property type="entry name" value="Integrase_catalytic"/>
</dbReference>
<comment type="similarity">
    <text evidence="1">Belongs to the 'phage' integrase family.</text>
</comment>
<evidence type="ECO:0000256" key="1">
    <source>
        <dbReference type="ARBA" id="ARBA00008857"/>
    </source>
</evidence>
<dbReference type="OrthoDB" id="3698359at2"/>
<evidence type="ECO:0000256" key="4">
    <source>
        <dbReference type="PROSITE-ProRule" id="PRU01248"/>
    </source>
</evidence>
<name>A0A2S2BNZ7_9NOCA</name>
<dbReference type="PANTHER" id="PTHR30349:SF41">
    <property type="entry name" value="INTEGRASE_RECOMBINASE PROTEIN MJ0367-RELATED"/>
    <property type="match status" value="1"/>
</dbReference>
<dbReference type="GO" id="GO:0006310">
    <property type="term" value="P:DNA recombination"/>
    <property type="evidence" value="ECO:0007669"/>
    <property type="project" value="UniProtKB-KW"/>
</dbReference>
<dbReference type="InterPro" id="IPR044068">
    <property type="entry name" value="CB"/>
</dbReference>
<dbReference type="PROSITE" id="PS51900">
    <property type="entry name" value="CB"/>
    <property type="match status" value="1"/>
</dbReference>
<dbReference type="EMBL" id="CP021354">
    <property type="protein sequence ID" value="AWK70288.1"/>
    <property type="molecule type" value="Genomic_DNA"/>
</dbReference>
<evidence type="ECO:0000259" key="6">
    <source>
        <dbReference type="PROSITE" id="PS51900"/>
    </source>
</evidence>
<dbReference type="InterPro" id="IPR013762">
    <property type="entry name" value="Integrase-like_cat_sf"/>
</dbReference>
<dbReference type="GO" id="GO:0003677">
    <property type="term" value="F:DNA binding"/>
    <property type="evidence" value="ECO:0007669"/>
    <property type="project" value="UniProtKB-UniRule"/>
</dbReference>
<dbReference type="Gene3D" id="1.10.443.10">
    <property type="entry name" value="Intergrase catalytic core"/>
    <property type="match status" value="1"/>
</dbReference>
<keyword evidence="3" id="KW-0233">DNA recombination</keyword>
<accession>A0A2S2BNZ7</accession>
<evidence type="ECO:0000256" key="3">
    <source>
        <dbReference type="ARBA" id="ARBA00023172"/>
    </source>
</evidence>